<evidence type="ECO:0000313" key="5">
    <source>
        <dbReference type="EMBL" id="EMD17301.1"/>
    </source>
</evidence>
<sequence length="312" mass="35645">MNNLGEQIKQKRIEKGMSIEDLSNRTLLSPAIIKDIENGAFDRYEGDEAYVKMYLKKISDALDMDREEVTQSYIALTEEIKKEELEEARKRAEMQEAERESRPKKEFHFAKPFFTSKSSVYEDKSHLKVIRIVIVLLLIVLIVAVAWIGLNSLKPADKTYTNGSDKVTGQVETKKKENTQNETEKKENTEEKNKKTADNKITFTRNSKLNYNIKLPSGSEEFTFKVTFGNRTFASLRVNGKAVADFQGKVYSASQEAQVKLKVKEFKTLTLHLANNHGTVYYINDTKITLSDDDEKHTGATDLILKLDIVNE</sequence>
<dbReference type="BioCyc" id="ECAT999415-HMP:GTTI-464-MONOMER"/>
<dbReference type="SUPFAM" id="SSF47413">
    <property type="entry name" value="lambda repressor-like DNA-binding domains"/>
    <property type="match status" value="1"/>
</dbReference>
<feature type="compositionally biased region" description="Polar residues" evidence="2">
    <location>
        <begin position="159"/>
        <end position="171"/>
    </location>
</feature>
<name>M2Q4X3_9FIRM</name>
<dbReference type="GO" id="GO:0003677">
    <property type="term" value="F:DNA binding"/>
    <property type="evidence" value="ECO:0007669"/>
    <property type="project" value="InterPro"/>
</dbReference>
<feature type="region of interest" description="Disordered" evidence="2">
    <location>
        <begin position="159"/>
        <end position="196"/>
    </location>
</feature>
<protein>
    <recommendedName>
        <fullName evidence="4">HTH cro/C1-type domain-containing protein</fullName>
    </recommendedName>
</protein>
<dbReference type="Proteomes" id="UP000011758">
    <property type="component" value="Unassembled WGS sequence"/>
</dbReference>
<evidence type="ECO:0000256" key="2">
    <source>
        <dbReference type="SAM" id="MobiDB-lite"/>
    </source>
</evidence>
<dbReference type="Gene3D" id="1.10.260.40">
    <property type="entry name" value="lambda repressor-like DNA-binding domains"/>
    <property type="match status" value="1"/>
</dbReference>
<evidence type="ECO:0000256" key="1">
    <source>
        <dbReference type="SAM" id="Coils"/>
    </source>
</evidence>
<keyword evidence="3" id="KW-1133">Transmembrane helix</keyword>
<reference evidence="5 6" key="1">
    <citation type="submission" date="2013-02" db="EMBL/GenBank/DDBJ databases">
        <title>The Genome Sequence of Lactobacillus catenaformis F0143.</title>
        <authorList>
            <consortium name="The Broad Institute Genome Sequencing Platform"/>
            <person name="Earl A."/>
            <person name="Ward D."/>
            <person name="Feldgarden M."/>
            <person name="Gevers D."/>
            <person name="Izard J."/>
            <person name="Blanton J.M."/>
            <person name="Mathney J."/>
            <person name="Dewhirst F.E."/>
            <person name="Young S.K."/>
            <person name="Zeng Q."/>
            <person name="Gargeya S."/>
            <person name="Fitzgerald M."/>
            <person name="Haas B."/>
            <person name="Abouelleil A."/>
            <person name="Alvarado L."/>
            <person name="Arachchi H.M."/>
            <person name="Berlin A."/>
            <person name="Chapman S.B."/>
            <person name="Gearin G."/>
            <person name="Goldberg J."/>
            <person name="Griggs A."/>
            <person name="Gujja S."/>
            <person name="Hansen M."/>
            <person name="Heiman D."/>
            <person name="Howarth C."/>
            <person name="Larimer J."/>
            <person name="Lui A."/>
            <person name="MacDonald P.J.P."/>
            <person name="McCowen C."/>
            <person name="Montmayeur A."/>
            <person name="Murphy C."/>
            <person name="Neiman D."/>
            <person name="Pearson M."/>
            <person name="Priest M."/>
            <person name="Roberts A."/>
            <person name="Saif S."/>
            <person name="Shea T."/>
            <person name="Sisk P."/>
            <person name="Stolte C."/>
            <person name="Sykes S."/>
            <person name="Wortman J."/>
            <person name="Nusbaum C."/>
            <person name="Birren B."/>
        </authorList>
    </citation>
    <scope>NUCLEOTIDE SEQUENCE [LARGE SCALE GENOMIC DNA]</scope>
    <source>
        <strain evidence="5 6">OT 569</strain>
    </source>
</reference>
<evidence type="ECO:0000313" key="6">
    <source>
        <dbReference type="Proteomes" id="UP000011758"/>
    </source>
</evidence>
<comment type="caution">
    <text evidence="5">The sequence shown here is derived from an EMBL/GenBank/DDBJ whole genome shotgun (WGS) entry which is preliminary data.</text>
</comment>
<dbReference type="CDD" id="cd00093">
    <property type="entry name" value="HTH_XRE"/>
    <property type="match status" value="1"/>
</dbReference>
<dbReference type="Pfam" id="PF13413">
    <property type="entry name" value="HTH_25"/>
    <property type="match status" value="1"/>
</dbReference>
<dbReference type="PANTHER" id="PTHR34475">
    <property type="match status" value="1"/>
</dbReference>
<feature type="transmembrane region" description="Helical" evidence="3">
    <location>
        <begin position="129"/>
        <end position="150"/>
    </location>
</feature>
<keyword evidence="3" id="KW-0472">Membrane</keyword>
<dbReference type="STRING" id="999415.HMPREF9943_00454"/>
<dbReference type="PROSITE" id="PS50943">
    <property type="entry name" value="HTH_CROC1"/>
    <property type="match status" value="1"/>
</dbReference>
<evidence type="ECO:0000259" key="4">
    <source>
        <dbReference type="PROSITE" id="PS50943"/>
    </source>
</evidence>
<organism evidence="5 6">
    <name type="scientific">Eggerthia catenaformis OT 569 = DSM 20559</name>
    <dbReference type="NCBI Taxonomy" id="999415"/>
    <lineage>
        <taxon>Bacteria</taxon>
        <taxon>Bacillati</taxon>
        <taxon>Bacillota</taxon>
        <taxon>Erysipelotrichia</taxon>
        <taxon>Erysipelotrichales</taxon>
        <taxon>Coprobacillaceae</taxon>
        <taxon>Eggerthia</taxon>
    </lineage>
</organism>
<keyword evidence="6" id="KW-1185">Reference proteome</keyword>
<dbReference type="InterPro" id="IPR010982">
    <property type="entry name" value="Lambda_DNA-bd_dom_sf"/>
</dbReference>
<gene>
    <name evidence="5" type="ORF">HMPREF9943_00454</name>
</gene>
<dbReference type="EMBL" id="AGEJ01000008">
    <property type="protein sequence ID" value="EMD17301.1"/>
    <property type="molecule type" value="Genomic_DNA"/>
</dbReference>
<keyword evidence="1" id="KW-0175">Coiled coil</keyword>
<keyword evidence="3" id="KW-0812">Transmembrane</keyword>
<dbReference type="PATRIC" id="fig|999415.3.peg.449"/>
<feature type="compositionally biased region" description="Basic and acidic residues" evidence="2">
    <location>
        <begin position="172"/>
        <end position="196"/>
    </location>
</feature>
<dbReference type="InterPro" id="IPR001387">
    <property type="entry name" value="Cro/C1-type_HTH"/>
</dbReference>
<dbReference type="AlphaFoldDB" id="M2Q4X3"/>
<dbReference type="InterPro" id="IPR050400">
    <property type="entry name" value="Bact_Cytoskel_RodZ"/>
</dbReference>
<accession>M2Q4X3</accession>
<dbReference type="PANTHER" id="PTHR34475:SF1">
    <property type="entry name" value="CYTOSKELETON PROTEIN RODZ"/>
    <property type="match status" value="1"/>
</dbReference>
<feature type="coiled-coil region" evidence="1">
    <location>
        <begin position="66"/>
        <end position="102"/>
    </location>
</feature>
<dbReference type="RefSeq" id="WP_004801655.1">
    <property type="nucleotide sequence ID" value="NZ_KB446646.1"/>
</dbReference>
<feature type="domain" description="HTH cro/C1-type" evidence="4">
    <location>
        <begin position="8"/>
        <end position="69"/>
    </location>
</feature>
<proteinExistence type="predicted"/>
<dbReference type="eggNOG" id="ENOG5032XQA">
    <property type="taxonomic scope" value="Bacteria"/>
</dbReference>
<evidence type="ECO:0000256" key="3">
    <source>
        <dbReference type="SAM" id="Phobius"/>
    </source>
</evidence>